<dbReference type="RefSeq" id="WP_133740820.1">
    <property type="nucleotide sequence ID" value="NZ_SNYN01000004.1"/>
</dbReference>
<dbReference type="GO" id="GO:0022857">
    <property type="term" value="F:transmembrane transporter activity"/>
    <property type="evidence" value="ECO:0007669"/>
    <property type="project" value="InterPro"/>
</dbReference>
<keyword evidence="8" id="KW-1185">Reference proteome</keyword>
<comment type="subcellular location">
    <subcellularLocation>
        <location evidence="1">Cell membrane</location>
        <topology evidence="1">Multi-pass membrane protein</topology>
    </subcellularLocation>
</comment>
<feature type="transmembrane region" description="Helical" evidence="5">
    <location>
        <begin position="374"/>
        <end position="395"/>
    </location>
</feature>
<evidence type="ECO:0000256" key="5">
    <source>
        <dbReference type="SAM" id="Phobius"/>
    </source>
</evidence>
<feature type="transmembrane region" description="Helical" evidence="5">
    <location>
        <begin position="50"/>
        <end position="70"/>
    </location>
</feature>
<feature type="domain" description="Major facilitator superfamily (MFS) profile" evidence="6">
    <location>
        <begin position="15"/>
        <end position="400"/>
    </location>
</feature>
<dbReference type="PANTHER" id="PTHR11360">
    <property type="entry name" value="MONOCARBOXYLATE TRANSPORTER"/>
    <property type="match status" value="1"/>
</dbReference>
<dbReference type="Gene3D" id="1.20.1250.20">
    <property type="entry name" value="MFS general substrate transporter like domains"/>
    <property type="match status" value="1"/>
</dbReference>
<dbReference type="OrthoDB" id="146345at2"/>
<dbReference type="PANTHER" id="PTHR11360:SF308">
    <property type="entry name" value="BLL3089 PROTEIN"/>
    <property type="match status" value="1"/>
</dbReference>
<gene>
    <name evidence="7" type="ORF">EV190_10473</name>
</gene>
<feature type="transmembrane region" description="Helical" evidence="5">
    <location>
        <begin position="345"/>
        <end position="368"/>
    </location>
</feature>
<feature type="transmembrane region" description="Helical" evidence="5">
    <location>
        <begin position="140"/>
        <end position="165"/>
    </location>
</feature>
<sequence length="407" mass="42247">MPTRHAGLPRAARGRLAGGFLLFLLSSFGQTFFVSLFSDDIRADHGLSHGGFGSLFMLATLAGALALTRVGGVVDRWSARTVVLVSVPALALGAAAMALATHVLTLFLALFVLRLFGQGMMTHTSFTLMGRWFDRGRGRATSVAALGLNAGEALLPLAVVAVAAAARWREVWWLAAAAVLLSLWPLVALLGGGRGPGGRPGERPARGARDRTRREALRDPGFHLLVAAMAAPALVGNTVFFHQAHLGELRGWPPEVLASAFTAYAAVTVVANLAGGHLVDRFTALRTVPFYLLPLGCGLLVLAAVDEPWGAFAFMALYGVTNGLSLGLFGAVWPEMYGTAHLGAIRSVVVAVLVFASAAGPGVTGLLIDAGVAYPPQVAALGAYCLAASLAAAAATRARRGSGSRPR</sequence>
<organism evidence="7 8">
    <name type="scientific">Actinorugispora endophytica</name>
    <dbReference type="NCBI Taxonomy" id="1605990"/>
    <lineage>
        <taxon>Bacteria</taxon>
        <taxon>Bacillati</taxon>
        <taxon>Actinomycetota</taxon>
        <taxon>Actinomycetes</taxon>
        <taxon>Streptosporangiales</taxon>
        <taxon>Nocardiopsidaceae</taxon>
        <taxon>Actinorugispora</taxon>
    </lineage>
</organism>
<dbReference type="Proteomes" id="UP000295281">
    <property type="component" value="Unassembled WGS sequence"/>
</dbReference>
<dbReference type="InterPro" id="IPR020846">
    <property type="entry name" value="MFS_dom"/>
</dbReference>
<dbReference type="AlphaFoldDB" id="A0A4R6V027"/>
<evidence type="ECO:0000259" key="6">
    <source>
        <dbReference type="PROSITE" id="PS50850"/>
    </source>
</evidence>
<keyword evidence="3 5" id="KW-1133">Transmembrane helix</keyword>
<dbReference type="SUPFAM" id="SSF103473">
    <property type="entry name" value="MFS general substrate transporter"/>
    <property type="match status" value="1"/>
</dbReference>
<feature type="transmembrane region" description="Helical" evidence="5">
    <location>
        <begin position="20"/>
        <end position="38"/>
    </location>
</feature>
<feature type="transmembrane region" description="Helical" evidence="5">
    <location>
        <begin position="288"/>
        <end position="305"/>
    </location>
</feature>
<keyword evidence="2 5" id="KW-0812">Transmembrane</keyword>
<evidence type="ECO:0000256" key="4">
    <source>
        <dbReference type="ARBA" id="ARBA00023136"/>
    </source>
</evidence>
<keyword evidence="4 5" id="KW-0472">Membrane</keyword>
<evidence type="ECO:0000256" key="3">
    <source>
        <dbReference type="ARBA" id="ARBA00022989"/>
    </source>
</evidence>
<reference evidence="7 8" key="1">
    <citation type="submission" date="2019-03" db="EMBL/GenBank/DDBJ databases">
        <title>Genomic Encyclopedia of Type Strains, Phase IV (KMG-IV): sequencing the most valuable type-strain genomes for metagenomic binning, comparative biology and taxonomic classification.</title>
        <authorList>
            <person name="Goeker M."/>
        </authorList>
    </citation>
    <scope>NUCLEOTIDE SEQUENCE [LARGE SCALE GENOMIC DNA]</scope>
    <source>
        <strain evidence="7 8">DSM 46770</strain>
    </source>
</reference>
<comment type="caution">
    <text evidence="7">The sequence shown here is derived from an EMBL/GenBank/DDBJ whole genome shotgun (WGS) entry which is preliminary data.</text>
</comment>
<feature type="transmembrane region" description="Helical" evidence="5">
    <location>
        <begin position="221"/>
        <end position="244"/>
    </location>
</feature>
<evidence type="ECO:0000256" key="2">
    <source>
        <dbReference type="ARBA" id="ARBA00022692"/>
    </source>
</evidence>
<accession>A0A4R6V027</accession>
<dbReference type="InterPro" id="IPR050327">
    <property type="entry name" value="Proton-linked_MCT"/>
</dbReference>
<dbReference type="EMBL" id="SNYN01000004">
    <property type="protein sequence ID" value="TDQ53284.1"/>
    <property type="molecule type" value="Genomic_DNA"/>
</dbReference>
<evidence type="ECO:0000256" key="1">
    <source>
        <dbReference type="ARBA" id="ARBA00004651"/>
    </source>
</evidence>
<dbReference type="GO" id="GO:0005886">
    <property type="term" value="C:plasma membrane"/>
    <property type="evidence" value="ECO:0007669"/>
    <property type="project" value="UniProtKB-SubCell"/>
</dbReference>
<dbReference type="InterPro" id="IPR011701">
    <property type="entry name" value="MFS"/>
</dbReference>
<dbReference type="Pfam" id="PF07690">
    <property type="entry name" value="MFS_1"/>
    <property type="match status" value="1"/>
</dbReference>
<feature type="transmembrane region" description="Helical" evidence="5">
    <location>
        <begin position="311"/>
        <end position="333"/>
    </location>
</feature>
<dbReference type="InterPro" id="IPR036259">
    <property type="entry name" value="MFS_trans_sf"/>
</dbReference>
<evidence type="ECO:0000313" key="8">
    <source>
        <dbReference type="Proteomes" id="UP000295281"/>
    </source>
</evidence>
<feature type="transmembrane region" description="Helical" evidence="5">
    <location>
        <begin position="171"/>
        <end position="190"/>
    </location>
</feature>
<name>A0A4R6V027_9ACTN</name>
<dbReference type="PROSITE" id="PS50850">
    <property type="entry name" value="MFS"/>
    <property type="match status" value="1"/>
</dbReference>
<evidence type="ECO:0000313" key="7">
    <source>
        <dbReference type="EMBL" id="TDQ53284.1"/>
    </source>
</evidence>
<proteinExistence type="predicted"/>
<feature type="transmembrane region" description="Helical" evidence="5">
    <location>
        <begin position="256"/>
        <end position="276"/>
    </location>
</feature>
<protein>
    <submittedName>
        <fullName evidence="7">Putative MFS family arabinose efflux permease</fullName>
    </submittedName>
</protein>